<feature type="domain" description="Glycosyltransferase 61 catalytic" evidence="5">
    <location>
        <begin position="168"/>
        <end position="339"/>
    </location>
</feature>
<organism evidence="6 7">
    <name type="scientific">Nocardioides caeni</name>
    <dbReference type="NCBI Taxonomy" id="574700"/>
    <lineage>
        <taxon>Bacteria</taxon>
        <taxon>Bacillati</taxon>
        <taxon>Actinomycetota</taxon>
        <taxon>Actinomycetes</taxon>
        <taxon>Propionibacteriales</taxon>
        <taxon>Nocardioidaceae</taxon>
        <taxon>Nocardioides</taxon>
    </lineage>
</organism>
<evidence type="ECO:0000313" key="6">
    <source>
        <dbReference type="EMBL" id="THV09214.1"/>
    </source>
</evidence>
<keyword evidence="1" id="KW-0328">Glycosyltransferase</keyword>
<dbReference type="GO" id="GO:0016757">
    <property type="term" value="F:glycosyltransferase activity"/>
    <property type="evidence" value="ECO:0007669"/>
    <property type="project" value="UniProtKB-KW"/>
</dbReference>
<dbReference type="PANTHER" id="PTHR20961">
    <property type="entry name" value="GLYCOSYLTRANSFERASE"/>
    <property type="match status" value="1"/>
</dbReference>
<evidence type="ECO:0000259" key="5">
    <source>
        <dbReference type="Pfam" id="PF04577"/>
    </source>
</evidence>
<dbReference type="PANTHER" id="PTHR20961:SF150">
    <property type="entry name" value="GLYCOSYLTRANSFERASE FAMILY 61 PROTEIN"/>
    <property type="match status" value="1"/>
</dbReference>
<accession>A0A4S8N3B5</accession>
<evidence type="ECO:0000256" key="2">
    <source>
        <dbReference type="ARBA" id="ARBA00022679"/>
    </source>
</evidence>
<protein>
    <submittedName>
        <fullName evidence="6">Glycosyltransferase family 61 protein</fullName>
    </submittedName>
</protein>
<dbReference type="AlphaFoldDB" id="A0A4S8N3B5"/>
<dbReference type="RefSeq" id="WP_136564043.1">
    <property type="nucleotide sequence ID" value="NZ_BAABLS010000007.1"/>
</dbReference>
<evidence type="ECO:0000313" key="7">
    <source>
        <dbReference type="Proteomes" id="UP000307087"/>
    </source>
</evidence>
<feature type="region of interest" description="Disordered" evidence="4">
    <location>
        <begin position="41"/>
        <end position="61"/>
    </location>
</feature>
<reference evidence="6 7" key="1">
    <citation type="journal article" date="2009" name="Int. J. Syst. Evol. Microbiol.">
        <title>Nocardioides caeni sp. nov., isolated from wastewater.</title>
        <authorList>
            <person name="Yoon J.H."/>
            <person name="Kang S.J."/>
            <person name="Park S."/>
            <person name="Kim W."/>
            <person name="Oh T.K."/>
        </authorList>
    </citation>
    <scope>NUCLEOTIDE SEQUENCE [LARGE SCALE GENOMIC DNA]</scope>
    <source>
        <strain evidence="6 7">DSM 23134</strain>
    </source>
</reference>
<name>A0A4S8N3B5_9ACTN</name>
<keyword evidence="3" id="KW-0325">Glycoprotein</keyword>
<dbReference type="InterPro" id="IPR007657">
    <property type="entry name" value="Glycosyltransferase_61"/>
</dbReference>
<evidence type="ECO:0000256" key="4">
    <source>
        <dbReference type="SAM" id="MobiDB-lite"/>
    </source>
</evidence>
<dbReference type="EMBL" id="STGW01000015">
    <property type="protein sequence ID" value="THV09214.1"/>
    <property type="molecule type" value="Genomic_DNA"/>
</dbReference>
<keyword evidence="2 6" id="KW-0808">Transferase</keyword>
<evidence type="ECO:0000256" key="1">
    <source>
        <dbReference type="ARBA" id="ARBA00022676"/>
    </source>
</evidence>
<dbReference type="InterPro" id="IPR049625">
    <property type="entry name" value="Glyco_transf_61_cat"/>
</dbReference>
<dbReference type="Pfam" id="PF04577">
    <property type="entry name" value="Glyco_transf_61"/>
    <property type="match status" value="1"/>
</dbReference>
<keyword evidence="7" id="KW-1185">Reference proteome</keyword>
<proteinExistence type="predicted"/>
<sequence length="411" mass="45696">MSRLPSVLQPAWPLFKRLYRWATLLTGVVARRLSRLVPGRALPQRSHPTSAATAAAEPDGVRLHRGSHAEQIRRQPPAGDPAGHWRMTDAREWDVPEQYVLEMAGGAVAGDWGAVVTPGGALDIETSEYFGIESWREHPVFLASKLPPVVEVDGPVVALSTRGGNRNYYHFLMDVLPRWGVFTETVPGVEPDAIVVSASTRYEKELLALTGLDRHRIIEVVPQATVRSPQLYVPCLQNPREMAPRWTVQWLRAQLPPQQLEGRPKRLYVTRLGGRNTRRLVQEEQVWAALEERGFVRIDPGTLTVQEQIDHFAAAEVVVGLHGGALANLLFCSPGARVLEIFPVNYVKHCYWSICASLDDVTYEYVVAGRPDQHGRDNPMTGIQADIDIDPARVVTAVDRLLVGHAIEESP</sequence>
<gene>
    <name evidence="6" type="ORF">E9934_16720</name>
</gene>
<dbReference type="OrthoDB" id="288504at2"/>
<dbReference type="Proteomes" id="UP000307087">
    <property type="component" value="Unassembled WGS sequence"/>
</dbReference>
<comment type="caution">
    <text evidence="6">The sequence shown here is derived from an EMBL/GenBank/DDBJ whole genome shotgun (WGS) entry which is preliminary data.</text>
</comment>
<evidence type="ECO:0000256" key="3">
    <source>
        <dbReference type="ARBA" id="ARBA00023180"/>
    </source>
</evidence>